<evidence type="ECO:0000256" key="2">
    <source>
        <dbReference type="ARBA" id="ARBA00023136"/>
    </source>
</evidence>
<gene>
    <name evidence="4" type="ORF">VFH_V153560</name>
</gene>
<sequence>MYQPQEQLSPIKSFLCIFISVMSAIVVSLGIIMLIVYLVFKPRNPEFQVNSAQLTFLTLTGNYLTAKWNIDIIISNPNKKLDISYNPVSASVFYSKDINQFGPISNIPLKPFYQPKKSKAVVRFETQVTNLFVSSGVASGIVNGQFHHSLQFGVEFRAFVMRTGLFHPKNSWFKVTCAPINFVVGSTAAIWDLERPVKCKI</sequence>
<proteinExistence type="predicted"/>
<evidence type="ECO:0000313" key="5">
    <source>
        <dbReference type="Proteomes" id="UP001157006"/>
    </source>
</evidence>
<evidence type="ECO:0000256" key="1">
    <source>
        <dbReference type="ARBA" id="ARBA00004370"/>
    </source>
</evidence>
<dbReference type="PANTHER" id="PTHR31234">
    <property type="entry name" value="LATE EMBRYOGENESIS ABUNDANT (LEA) HYDROXYPROLINE-RICH GLYCOPROTEIN FAMILY"/>
    <property type="match status" value="1"/>
</dbReference>
<name>A0AAV1AYJ0_VICFA</name>
<keyword evidence="5" id="KW-1185">Reference proteome</keyword>
<dbReference type="EMBL" id="OX451740">
    <property type="protein sequence ID" value="CAI8614918.1"/>
    <property type="molecule type" value="Genomic_DNA"/>
</dbReference>
<dbReference type="GO" id="GO:0005886">
    <property type="term" value="C:plasma membrane"/>
    <property type="evidence" value="ECO:0007669"/>
    <property type="project" value="TreeGrafter"/>
</dbReference>
<dbReference type="PANTHER" id="PTHR31234:SF2">
    <property type="entry name" value="OS05G0199100 PROTEIN"/>
    <property type="match status" value="1"/>
</dbReference>
<protein>
    <recommendedName>
        <fullName evidence="6">Late embryogenesis abundant protein LEA-2 subgroup domain-containing protein</fullName>
    </recommendedName>
</protein>
<keyword evidence="2 3" id="KW-0472">Membrane</keyword>
<evidence type="ECO:0000313" key="4">
    <source>
        <dbReference type="EMBL" id="CAI8614918.1"/>
    </source>
</evidence>
<comment type="subcellular location">
    <subcellularLocation>
        <location evidence="1">Membrane</location>
    </subcellularLocation>
</comment>
<dbReference type="Proteomes" id="UP001157006">
    <property type="component" value="Chromosome 5"/>
</dbReference>
<dbReference type="GO" id="GO:0098542">
    <property type="term" value="P:defense response to other organism"/>
    <property type="evidence" value="ECO:0007669"/>
    <property type="project" value="InterPro"/>
</dbReference>
<dbReference type="InterPro" id="IPR044839">
    <property type="entry name" value="NDR1-like"/>
</dbReference>
<reference evidence="4 5" key="1">
    <citation type="submission" date="2023-01" db="EMBL/GenBank/DDBJ databases">
        <authorList>
            <person name="Kreplak J."/>
        </authorList>
    </citation>
    <scope>NUCLEOTIDE SEQUENCE [LARGE SCALE GENOMIC DNA]</scope>
</reference>
<evidence type="ECO:0008006" key="6">
    <source>
        <dbReference type="Google" id="ProtNLM"/>
    </source>
</evidence>
<keyword evidence="3" id="KW-1133">Transmembrane helix</keyword>
<accession>A0AAV1AYJ0</accession>
<evidence type="ECO:0000256" key="3">
    <source>
        <dbReference type="SAM" id="Phobius"/>
    </source>
</evidence>
<dbReference type="AlphaFoldDB" id="A0AAV1AYJ0"/>
<feature type="transmembrane region" description="Helical" evidence="3">
    <location>
        <begin position="12"/>
        <end position="40"/>
    </location>
</feature>
<organism evidence="4 5">
    <name type="scientific">Vicia faba</name>
    <name type="common">Broad bean</name>
    <name type="synonym">Faba vulgaris</name>
    <dbReference type="NCBI Taxonomy" id="3906"/>
    <lineage>
        <taxon>Eukaryota</taxon>
        <taxon>Viridiplantae</taxon>
        <taxon>Streptophyta</taxon>
        <taxon>Embryophyta</taxon>
        <taxon>Tracheophyta</taxon>
        <taxon>Spermatophyta</taxon>
        <taxon>Magnoliopsida</taxon>
        <taxon>eudicotyledons</taxon>
        <taxon>Gunneridae</taxon>
        <taxon>Pentapetalae</taxon>
        <taxon>rosids</taxon>
        <taxon>fabids</taxon>
        <taxon>Fabales</taxon>
        <taxon>Fabaceae</taxon>
        <taxon>Papilionoideae</taxon>
        <taxon>50 kb inversion clade</taxon>
        <taxon>NPAAA clade</taxon>
        <taxon>Hologalegina</taxon>
        <taxon>IRL clade</taxon>
        <taxon>Fabeae</taxon>
        <taxon>Vicia</taxon>
    </lineage>
</organism>
<keyword evidence="3" id="KW-0812">Transmembrane</keyword>